<comment type="caution">
    <text evidence="3">The sequence shown here is derived from an EMBL/GenBank/DDBJ whole genome shotgun (WGS) entry which is preliminary data.</text>
</comment>
<evidence type="ECO:0000313" key="4">
    <source>
        <dbReference type="Proteomes" id="UP001163046"/>
    </source>
</evidence>
<dbReference type="Pfam" id="PF04898">
    <property type="entry name" value="Glu_syn_central"/>
    <property type="match status" value="1"/>
</dbReference>
<dbReference type="InterPro" id="IPR013785">
    <property type="entry name" value="Aldolase_TIM"/>
</dbReference>
<dbReference type="GO" id="GO:0015930">
    <property type="term" value="F:glutamate synthase activity"/>
    <property type="evidence" value="ECO:0007669"/>
    <property type="project" value="InterPro"/>
</dbReference>
<dbReference type="Proteomes" id="UP001163046">
    <property type="component" value="Unassembled WGS sequence"/>
</dbReference>
<feature type="domain" description="Glutamate synthase central-N" evidence="2">
    <location>
        <begin position="29"/>
        <end position="73"/>
    </location>
</feature>
<organism evidence="3 4">
    <name type="scientific">Desmophyllum pertusum</name>
    <dbReference type="NCBI Taxonomy" id="174260"/>
    <lineage>
        <taxon>Eukaryota</taxon>
        <taxon>Metazoa</taxon>
        <taxon>Cnidaria</taxon>
        <taxon>Anthozoa</taxon>
        <taxon>Hexacorallia</taxon>
        <taxon>Scleractinia</taxon>
        <taxon>Caryophylliina</taxon>
        <taxon>Caryophylliidae</taxon>
        <taxon>Desmophyllum</taxon>
    </lineage>
</organism>
<dbReference type="OrthoDB" id="5821409at2759"/>
<accession>A0A9W9ZHG8</accession>
<proteinExistence type="predicted"/>
<feature type="region of interest" description="Disordered" evidence="1">
    <location>
        <begin position="76"/>
        <end position="96"/>
    </location>
</feature>
<keyword evidence="4" id="KW-1185">Reference proteome</keyword>
<evidence type="ECO:0000313" key="3">
    <source>
        <dbReference type="EMBL" id="KAJ7381828.1"/>
    </source>
</evidence>
<dbReference type="SUPFAM" id="SSF51395">
    <property type="entry name" value="FMN-linked oxidoreductases"/>
    <property type="match status" value="1"/>
</dbReference>
<evidence type="ECO:0000259" key="2">
    <source>
        <dbReference type="Pfam" id="PF04898"/>
    </source>
</evidence>
<dbReference type="Gene3D" id="3.20.20.70">
    <property type="entry name" value="Aldolase class I"/>
    <property type="match status" value="1"/>
</dbReference>
<reference evidence="3" key="1">
    <citation type="submission" date="2023-01" db="EMBL/GenBank/DDBJ databases">
        <title>Genome assembly of the deep-sea coral Lophelia pertusa.</title>
        <authorList>
            <person name="Herrera S."/>
            <person name="Cordes E."/>
        </authorList>
    </citation>
    <scope>NUCLEOTIDE SEQUENCE</scope>
    <source>
        <strain evidence="3">USNM1676648</strain>
        <tissue evidence="3">Polyp</tissue>
    </source>
</reference>
<dbReference type="InterPro" id="IPR006982">
    <property type="entry name" value="Glu_synth_centr_N"/>
</dbReference>
<gene>
    <name evidence="3" type="ORF">OS493_038777</name>
</gene>
<evidence type="ECO:0000256" key="1">
    <source>
        <dbReference type="SAM" id="MobiDB-lite"/>
    </source>
</evidence>
<sequence>MCSNFPSSCLSVQKPLTWCTRWKRESVVFVPSLDRICKEASEAVENGCAFIVLTDRAAGRNNVPMSSLLSLGCCPSSPDQNENKGHRSDWSLSQLK</sequence>
<dbReference type="EMBL" id="MU825992">
    <property type="protein sequence ID" value="KAJ7381828.1"/>
    <property type="molecule type" value="Genomic_DNA"/>
</dbReference>
<dbReference type="AlphaFoldDB" id="A0A9W9ZHG8"/>
<name>A0A9W9ZHG8_9CNID</name>
<protein>
    <recommendedName>
        <fullName evidence="2">Glutamate synthase central-N domain-containing protein</fullName>
    </recommendedName>
</protein>